<dbReference type="GO" id="GO:0016491">
    <property type="term" value="F:oxidoreductase activity"/>
    <property type="evidence" value="ECO:0007669"/>
    <property type="project" value="UniProtKB-KW"/>
</dbReference>
<name>A0ABW3B4B7_9FLAO</name>
<accession>A0ABW3B4B7</accession>
<keyword evidence="2" id="KW-0560">Oxidoreductase</keyword>
<dbReference type="PANTHER" id="PTHR30543:SF21">
    <property type="entry name" value="NAD(P)H-DEPENDENT FMN REDUCTASE LOT6"/>
    <property type="match status" value="1"/>
</dbReference>
<keyword evidence="3" id="KW-1185">Reference proteome</keyword>
<sequence length="178" mass="19612">MSYILGFAGSNSSTSINYQLVRFTASLVQNNEVNLLNMAKHSFPMFSEDYEKERGHPDAIVSLSKNIQGAAGIILSVNEHNSNPSAYFKNVIDWLSRVDRDFIRDTKVFLMATSGGKRGAQSSLEVSDKLLSRFGAIVTDTFSLPGFADNFDVDKGILDTPLAAEHAKKLQSFLDAIR</sequence>
<dbReference type="InterPro" id="IPR029039">
    <property type="entry name" value="Flavoprotein-like_sf"/>
</dbReference>
<dbReference type="InterPro" id="IPR050712">
    <property type="entry name" value="NAD(P)H-dep_reductase"/>
</dbReference>
<dbReference type="EMBL" id="JBHTHY010000006">
    <property type="protein sequence ID" value="MFD0797429.1"/>
    <property type="molecule type" value="Genomic_DNA"/>
</dbReference>
<dbReference type="InterPro" id="IPR005025">
    <property type="entry name" value="FMN_Rdtase-like_dom"/>
</dbReference>
<evidence type="ECO:0000313" key="3">
    <source>
        <dbReference type="Proteomes" id="UP001597012"/>
    </source>
</evidence>
<gene>
    <name evidence="2" type="ORF">ACFQZJ_08155</name>
</gene>
<feature type="domain" description="NADPH-dependent FMN reductase-like" evidence="1">
    <location>
        <begin position="4"/>
        <end position="141"/>
    </location>
</feature>
<comment type="caution">
    <text evidence="2">The sequence shown here is derived from an EMBL/GenBank/DDBJ whole genome shotgun (WGS) entry which is preliminary data.</text>
</comment>
<dbReference type="Pfam" id="PF03358">
    <property type="entry name" value="FMN_red"/>
    <property type="match status" value="1"/>
</dbReference>
<dbReference type="PANTHER" id="PTHR30543">
    <property type="entry name" value="CHROMATE REDUCTASE"/>
    <property type="match status" value="1"/>
</dbReference>
<dbReference type="SUPFAM" id="SSF52218">
    <property type="entry name" value="Flavoproteins"/>
    <property type="match status" value="1"/>
</dbReference>
<dbReference type="Proteomes" id="UP001597012">
    <property type="component" value="Unassembled WGS sequence"/>
</dbReference>
<dbReference type="RefSeq" id="WP_379933724.1">
    <property type="nucleotide sequence ID" value="NZ_JBHTHY010000006.1"/>
</dbReference>
<reference evidence="3" key="1">
    <citation type="journal article" date="2019" name="Int. J. Syst. Evol. Microbiol.">
        <title>The Global Catalogue of Microorganisms (GCM) 10K type strain sequencing project: providing services to taxonomists for standard genome sequencing and annotation.</title>
        <authorList>
            <consortium name="The Broad Institute Genomics Platform"/>
            <consortium name="The Broad Institute Genome Sequencing Center for Infectious Disease"/>
            <person name="Wu L."/>
            <person name="Ma J."/>
        </authorList>
    </citation>
    <scope>NUCLEOTIDE SEQUENCE [LARGE SCALE GENOMIC DNA]</scope>
    <source>
        <strain evidence="3">CCUG 61948</strain>
    </source>
</reference>
<dbReference type="EC" id="1.-.-.-" evidence="2"/>
<protein>
    <submittedName>
        <fullName evidence="2">NADPH-dependent FMN reductase</fullName>
        <ecNumber evidence="2">1.-.-.-</ecNumber>
    </submittedName>
</protein>
<dbReference type="Gene3D" id="3.40.50.360">
    <property type="match status" value="1"/>
</dbReference>
<organism evidence="2 3">
    <name type="scientific">Maribacter chungangensis</name>
    <dbReference type="NCBI Taxonomy" id="1069117"/>
    <lineage>
        <taxon>Bacteria</taxon>
        <taxon>Pseudomonadati</taxon>
        <taxon>Bacteroidota</taxon>
        <taxon>Flavobacteriia</taxon>
        <taxon>Flavobacteriales</taxon>
        <taxon>Flavobacteriaceae</taxon>
        <taxon>Maribacter</taxon>
    </lineage>
</organism>
<evidence type="ECO:0000259" key="1">
    <source>
        <dbReference type="Pfam" id="PF03358"/>
    </source>
</evidence>
<evidence type="ECO:0000313" key="2">
    <source>
        <dbReference type="EMBL" id="MFD0797429.1"/>
    </source>
</evidence>
<proteinExistence type="predicted"/>